<protein>
    <recommendedName>
        <fullName evidence="3">Type II toxin-antitoxin system HicB family antitoxin</fullName>
    </recommendedName>
</protein>
<organism evidence="1 2">
    <name type="scientific">Kribbella rubisoli</name>
    <dbReference type="NCBI Taxonomy" id="3075929"/>
    <lineage>
        <taxon>Bacteria</taxon>
        <taxon>Bacillati</taxon>
        <taxon>Actinomycetota</taxon>
        <taxon>Actinomycetes</taxon>
        <taxon>Propionibacteriales</taxon>
        <taxon>Kribbellaceae</taxon>
        <taxon>Kribbella</taxon>
    </lineage>
</organism>
<reference evidence="1 2" key="1">
    <citation type="journal article" date="2015" name="Stand. Genomic Sci.">
        <title>Genomic Encyclopedia of Bacterial and Archaeal Type Strains, Phase III: the genomes of soil and plant-associated and newly described type strains.</title>
        <authorList>
            <person name="Whitman W.B."/>
            <person name="Woyke T."/>
            <person name="Klenk H.P."/>
            <person name="Zhou Y."/>
            <person name="Lilburn T.G."/>
            <person name="Beck B.J."/>
            <person name="De Vos P."/>
            <person name="Vandamme P."/>
            <person name="Eisen J.A."/>
            <person name="Garrity G."/>
            <person name="Hugenholtz P."/>
            <person name="Kyrpides N.C."/>
        </authorList>
    </citation>
    <scope>NUCLEOTIDE SEQUENCE [LARGE SCALE GENOMIC DNA]</scope>
    <source>
        <strain evidence="1 2">VKM Ac-2540</strain>
    </source>
</reference>
<dbReference type="RefSeq" id="WP_130448879.1">
    <property type="nucleotide sequence ID" value="NZ_SHKR01000017.1"/>
</dbReference>
<dbReference type="EMBL" id="SHKR01000017">
    <property type="protein sequence ID" value="RZU03354.1"/>
    <property type="molecule type" value="Genomic_DNA"/>
</dbReference>
<evidence type="ECO:0000313" key="2">
    <source>
        <dbReference type="Proteomes" id="UP000292027"/>
    </source>
</evidence>
<evidence type="ECO:0000313" key="1">
    <source>
        <dbReference type="EMBL" id="RZU03354.1"/>
    </source>
</evidence>
<sequence length="69" mass="7316">MKNEVTVPYTIEQDEDGVWCAHALLRHGVGANGEGDTPEAAVEDLREALAGLIKAFGVPNLITVTVESP</sequence>
<name>A0A4Q7W295_9ACTN</name>
<proteinExistence type="predicted"/>
<dbReference type="InterPro" id="IPR035069">
    <property type="entry name" value="TTHA1013/TTHA0281-like"/>
</dbReference>
<dbReference type="AlphaFoldDB" id="A0A4Q7W295"/>
<accession>A0A4Q7W295</accession>
<evidence type="ECO:0008006" key="3">
    <source>
        <dbReference type="Google" id="ProtNLM"/>
    </source>
</evidence>
<comment type="caution">
    <text evidence="1">The sequence shown here is derived from an EMBL/GenBank/DDBJ whole genome shotgun (WGS) entry which is preliminary data.</text>
</comment>
<dbReference type="OrthoDB" id="3298349at2"/>
<gene>
    <name evidence="1" type="ORF">EV645_7381</name>
</gene>
<dbReference type="Proteomes" id="UP000292027">
    <property type="component" value="Unassembled WGS sequence"/>
</dbReference>
<dbReference type="SUPFAM" id="SSF143100">
    <property type="entry name" value="TTHA1013/TTHA0281-like"/>
    <property type="match status" value="1"/>
</dbReference>
<keyword evidence="2" id="KW-1185">Reference proteome</keyword>